<keyword evidence="5" id="KW-0326">Glycosidase</keyword>
<feature type="region of interest" description="Disordered" evidence="3">
    <location>
        <begin position="369"/>
        <end position="392"/>
    </location>
</feature>
<dbReference type="Gene3D" id="3.40.50.1700">
    <property type="entry name" value="Glycoside hydrolase family 3 C-terminal domain"/>
    <property type="match status" value="1"/>
</dbReference>
<keyword evidence="6" id="KW-1185">Reference proteome</keyword>
<dbReference type="SMART" id="SM01217">
    <property type="entry name" value="Fn3_like"/>
    <property type="match status" value="1"/>
</dbReference>
<feature type="domain" description="Fibronectin type III-like" evidence="4">
    <location>
        <begin position="686"/>
        <end position="755"/>
    </location>
</feature>
<dbReference type="InterPro" id="IPR036881">
    <property type="entry name" value="Glyco_hydro_3_C_sf"/>
</dbReference>
<dbReference type="Proteomes" id="UP001240250">
    <property type="component" value="Unassembled WGS sequence"/>
</dbReference>
<dbReference type="Pfam" id="PF14310">
    <property type="entry name" value="Fn3-like"/>
    <property type="match status" value="1"/>
</dbReference>
<gene>
    <name evidence="5" type="ORF">JO380_001493</name>
</gene>
<proteinExistence type="inferred from homology"/>
<evidence type="ECO:0000256" key="2">
    <source>
        <dbReference type="ARBA" id="ARBA00022801"/>
    </source>
</evidence>
<dbReference type="Pfam" id="PF00933">
    <property type="entry name" value="Glyco_hydro_3"/>
    <property type="match status" value="1"/>
</dbReference>
<dbReference type="InterPro" id="IPR013783">
    <property type="entry name" value="Ig-like_fold"/>
</dbReference>
<dbReference type="EMBL" id="JAUSVM010000001">
    <property type="protein sequence ID" value="MDQ0425112.1"/>
    <property type="molecule type" value="Genomic_DNA"/>
</dbReference>
<dbReference type="GO" id="GO:0008422">
    <property type="term" value="F:beta-glucosidase activity"/>
    <property type="evidence" value="ECO:0007669"/>
    <property type="project" value="UniProtKB-EC"/>
</dbReference>
<comment type="caution">
    <text evidence="5">The sequence shown here is derived from an EMBL/GenBank/DDBJ whole genome shotgun (WGS) entry which is preliminary data.</text>
</comment>
<dbReference type="PANTHER" id="PTHR42715:SF10">
    <property type="entry name" value="BETA-GLUCOSIDASE"/>
    <property type="match status" value="1"/>
</dbReference>
<dbReference type="SUPFAM" id="SSF51445">
    <property type="entry name" value="(Trans)glycosidases"/>
    <property type="match status" value="1"/>
</dbReference>
<evidence type="ECO:0000259" key="4">
    <source>
        <dbReference type="SMART" id="SM01217"/>
    </source>
</evidence>
<dbReference type="SUPFAM" id="SSF52279">
    <property type="entry name" value="Beta-D-glucan exohydrolase, C-terminal domain"/>
    <property type="match status" value="1"/>
</dbReference>
<name>A0ABU0GIF2_9CELL</name>
<protein>
    <submittedName>
        <fullName evidence="5">Beta-glucosidase</fullName>
        <ecNumber evidence="5">3.2.1.21</ecNumber>
    </submittedName>
</protein>
<dbReference type="EC" id="3.2.1.21" evidence="5"/>
<evidence type="ECO:0000256" key="1">
    <source>
        <dbReference type="ARBA" id="ARBA00005336"/>
    </source>
</evidence>
<dbReference type="PRINTS" id="PR00133">
    <property type="entry name" value="GLHYDRLASE3"/>
</dbReference>
<dbReference type="Gene3D" id="3.20.20.300">
    <property type="entry name" value="Glycoside hydrolase, family 3, N-terminal domain"/>
    <property type="match status" value="1"/>
</dbReference>
<comment type="similarity">
    <text evidence="1">Belongs to the glycosyl hydrolase 3 family.</text>
</comment>
<dbReference type="RefSeq" id="WP_233421204.1">
    <property type="nucleotide sequence ID" value="NZ_CP194061.1"/>
</dbReference>
<dbReference type="InterPro" id="IPR050288">
    <property type="entry name" value="Cellulose_deg_GH3"/>
</dbReference>
<dbReference type="PANTHER" id="PTHR42715">
    <property type="entry name" value="BETA-GLUCOSIDASE"/>
    <property type="match status" value="1"/>
</dbReference>
<dbReference type="InterPro" id="IPR002772">
    <property type="entry name" value="Glyco_hydro_3_C"/>
</dbReference>
<keyword evidence="2 5" id="KW-0378">Hydrolase</keyword>
<dbReference type="InterPro" id="IPR001764">
    <property type="entry name" value="Glyco_hydro_3_N"/>
</dbReference>
<organism evidence="5 6">
    <name type="scientific">Cellulomonas iranensis</name>
    <dbReference type="NCBI Taxonomy" id="76862"/>
    <lineage>
        <taxon>Bacteria</taxon>
        <taxon>Bacillati</taxon>
        <taxon>Actinomycetota</taxon>
        <taxon>Actinomycetes</taxon>
        <taxon>Micrococcales</taxon>
        <taxon>Cellulomonadaceae</taxon>
        <taxon>Cellulomonas</taxon>
    </lineage>
</organism>
<reference evidence="5 6" key="1">
    <citation type="submission" date="2023-07" db="EMBL/GenBank/DDBJ databases">
        <title>Sequencing the genomes of 1000 actinobacteria strains.</title>
        <authorList>
            <person name="Klenk H.-P."/>
        </authorList>
    </citation>
    <scope>NUCLEOTIDE SEQUENCE [LARGE SCALE GENOMIC DNA]</scope>
    <source>
        <strain evidence="5 6">DSM 14785</strain>
    </source>
</reference>
<evidence type="ECO:0000313" key="6">
    <source>
        <dbReference type="Proteomes" id="UP001240250"/>
    </source>
</evidence>
<dbReference type="InterPro" id="IPR026891">
    <property type="entry name" value="Fn3-like"/>
</dbReference>
<accession>A0ABU0GIF2</accession>
<evidence type="ECO:0000256" key="3">
    <source>
        <dbReference type="SAM" id="MobiDB-lite"/>
    </source>
</evidence>
<sequence length="789" mass="83179">MSTTATTSPRTERPWQDPRLPVADRVELLLASMSLEERLAQLGSYWFDRRGAGEVVAPMQDTFGARRPDFPTAARHGLGHLTRVLGTEPVPADEGRDKLARTQRELAGHHRLGLPAIAHEECLTGVTSYGATVYPAPLAWGASFDPDLVHEVGTAIGRDLRRLGVHQGLGPVLDVVRDHRWGRVEETVGEDPYTVGTIATAYVRGLEEQGVVATLKHFVGYSASRAGRNHAPVSIGPRELADVLLPPFEMAVREGGARSVMNSYTDLDGEPVAASRSLLTDLLRGAWGFEGTVVSDYWAVAFLVTAHGVAADAADAGARSLRAGLDVELPNTMCFGELAPLVRDGRLDEHLVDRAVRRVLRQKAELGLLDAPAPDGTPPGGAPDDAPIDLDSPANRDLARRLAEESVVLLANPDGVLPLRTTADRAPRRVAVVGPSAADPGVLLGCYSYPIHVLPRHPELGLGVEVPSLLDALRTELAGDDVVHEPGCAVVGDDRSGFDAAVRAAADADVCVLTVGDRAGMFGRGTSGEGCDAPDLRLPGVQHELVEAVLATGTPVVLVVVSGRPYALGAYADRAAAVVQAFMPGEEGAGAVAGVLSGRVTPSGKLPVQVPRDPGSGPQTYLGPALTRRLDRISNLDPTPAFPFGHGLSYTTFTYSDLEVTPTAPTDGAFDVSVTLTCTGERPGTEVVQLYLSDPVADVARPVKQLAGYVRVPLAPRESRRVTFTVPADLTSYTGVDLRRVVDPGAIGVQVGGSSEGDVLTGGVELTGPRRHPGRDRALRPTTTVAALA</sequence>
<dbReference type="InterPro" id="IPR036962">
    <property type="entry name" value="Glyco_hydro_3_N_sf"/>
</dbReference>
<feature type="compositionally biased region" description="Low complexity" evidence="3">
    <location>
        <begin position="382"/>
        <end position="391"/>
    </location>
</feature>
<dbReference type="Pfam" id="PF01915">
    <property type="entry name" value="Glyco_hydro_3_C"/>
    <property type="match status" value="1"/>
</dbReference>
<dbReference type="Gene3D" id="2.60.40.10">
    <property type="entry name" value="Immunoglobulins"/>
    <property type="match status" value="1"/>
</dbReference>
<evidence type="ECO:0000313" key="5">
    <source>
        <dbReference type="EMBL" id="MDQ0425112.1"/>
    </source>
</evidence>
<dbReference type="InterPro" id="IPR017853">
    <property type="entry name" value="GH"/>
</dbReference>